<evidence type="ECO:0000256" key="1">
    <source>
        <dbReference type="SAM" id="Phobius"/>
    </source>
</evidence>
<gene>
    <name evidence="3" type="ORF">EHF33_12270</name>
</gene>
<dbReference type="InterPro" id="IPR001173">
    <property type="entry name" value="Glyco_trans_2-like"/>
</dbReference>
<keyword evidence="1" id="KW-0812">Transmembrane</keyword>
<dbReference type="AlphaFoldDB" id="A0A3G8YEM5"/>
<keyword evidence="1" id="KW-0472">Membrane</keyword>
<keyword evidence="3" id="KW-0808">Transferase</keyword>
<dbReference type="KEGG" id="dph:EHF33_12270"/>
<dbReference type="SUPFAM" id="SSF53448">
    <property type="entry name" value="Nucleotide-diphospho-sugar transferases"/>
    <property type="match status" value="1"/>
</dbReference>
<keyword evidence="1" id="KW-1133">Transmembrane helix</keyword>
<evidence type="ECO:0000313" key="4">
    <source>
        <dbReference type="Proteomes" id="UP000276417"/>
    </source>
</evidence>
<feature type="domain" description="Glycosyltransferase 2-like" evidence="2">
    <location>
        <begin position="52"/>
        <end position="159"/>
    </location>
</feature>
<keyword evidence="4" id="KW-1185">Reference proteome</keyword>
<feature type="transmembrane region" description="Helical" evidence="1">
    <location>
        <begin position="244"/>
        <end position="261"/>
    </location>
</feature>
<protein>
    <submittedName>
        <fullName evidence="3">Glycosyltransferase</fullName>
    </submittedName>
</protein>
<dbReference type="EMBL" id="CP034183">
    <property type="protein sequence ID" value="AZI43425.1"/>
    <property type="molecule type" value="Genomic_DNA"/>
</dbReference>
<sequence length="364" mass="39597">MPRPPSRLFSLYLGAAAGFFILKSAVLLTNALTFPRLRPRDTPAPALRRRVSLLIPARDEAHNLPRTLPGLLAQGADEVIVLDDQSSDGTAEVARRLGASVISGQPLPDGWYGKPWACQQLGQAASGDVLIFTDADVAWKPGALGAILHELGDKQADLLSVLPRPERLTLGARFLTPLVDAVVLCYLPYPMISWPQPSLSTGNGQLMAFRRPAFELAGGYSGVRAQILEDTQLARRLKKQGGRLTLALGASAVGVTMYGSYPASVTGFGKNSLAIHLHSRPLLILSGLWHLAVYTLPWLLPMPWWLRLAGLLERSLVNLVTGRTRPLDLAEGFLAPITPLLAFPAYRRALGKRVTWKGRTYVQK</sequence>
<dbReference type="InterPro" id="IPR029044">
    <property type="entry name" value="Nucleotide-diphossugar_trans"/>
</dbReference>
<dbReference type="GO" id="GO:0016740">
    <property type="term" value="F:transferase activity"/>
    <property type="evidence" value="ECO:0007669"/>
    <property type="project" value="UniProtKB-KW"/>
</dbReference>
<dbReference type="PANTHER" id="PTHR43646">
    <property type="entry name" value="GLYCOSYLTRANSFERASE"/>
    <property type="match status" value="1"/>
</dbReference>
<dbReference type="Pfam" id="PF00535">
    <property type="entry name" value="Glycos_transf_2"/>
    <property type="match status" value="1"/>
</dbReference>
<dbReference type="OrthoDB" id="9800276at2"/>
<dbReference type="PANTHER" id="PTHR43646:SF3">
    <property type="entry name" value="SLR1566 PROTEIN"/>
    <property type="match status" value="1"/>
</dbReference>
<dbReference type="Proteomes" id="UP000276417">
    <property type="component" value="Chromosome 1"/>
</dbReference>
<evidence type="ECO:0000313" key="3">
    <source>
        <dbReference type="EMBL" id="AZI43425.1"/>
    </source>
</evidence>
<accession>A0A3G8YEM5</accession>
<evidence type="ECO:0000259" key="2">
    <source>
        <dbReference type="Pfam" id="PF00535"/>
    </source>
</evidence>
<feature type="transmembrane region" description="Helical" evidence="1">
    <location>
        <begin position="12"/>
        <end position="32"/>
    </location>
</feature>
<organism evidence="3 4">
    <name type="scientific">Deinococcus psychrotolerans</name>
    <dbReference type="NCBI Taxonomy" id="2489213"/>
    <lineage>
        <taxon>Bacteria</taxon>
        <taxon>Thermotogati</taxon>
        <taxon>Deinococcota</taxon>
        <taxon>Deinococci</taxon>
        <taxon>Deinococcales</taxon>
        <taxon>Deinococcaceae</taxon>
        <taxon>Deinococcus</taxon>
    </lineage>
</organism>
<feature type="transmembrane region" description="Helical" evidence="1">
    <location>
        <begin position="281"/>
        <end position="300"/>
    </location>
</feature>
<proteinExistence type="predicted"/>
<dbReference type="RefSeq" id="WP_124871964.1">
    <property type="nucleotide sequence ID" value="NZ_CP034183.1"/>
</dbReference>
<reference evidence="3 4" key="1">
    <citation type="submission" date="2018-11" db="EMBL/GenBank/DDBJ databases">
        <title>Deinococcus shelandsis sp. nov., isolated from South Shetland Islands soil of Antarctica.</title>
        <authorList>
            <person name="Tian J."/>
        </authorList>
    </citation>
    <scope>NUCLEOTIDE SEQUENCE [LARGE SCALE GENOMIC DNA]</scope>
    <source>
        <strain evidence="3 4">S14-83T</strain>
    </source>
</reference>
<dbReference type="Gene3D" id="3.90.550.10">
    <property type="entry name" value="Spore Coat Polysaccharide Biosynthesis Protein SpsA, Chain A"/>
    <property type="match status" value="1"/>
</dbReference>
<name>A0A3G8YEM5_9DEIO</name>